<organism evidence="2 3">
    <name type="scientific">Salmo trutta</name>
    <name type="common">Brown trout</name>
    <dbReference type="NCBI Taxonomy" id="8032"/>
    <lineage>
        <taxon>Eukaryota</taxon>
        <taxon>Metazoa</taxon>
        <taxon>Chordata</taxon>
        <taxon>Craniata</taxon>
        <taxon>Vertebrata</taxon>
        <taxon>Euteleostomi</taxon>
        <taxon>Actinopterygii</taxon>
        <taxon>Neopterygii</taxon>
        <taxon>Teleostei</taxon>
        <taxon>Protacanthopterygii</taxon>
        <taxon>Salmoniformes</taxon>
        <taxon>Salmonidae</taxon>
        <taxon>Salmoninae</taxon>
        <taxon>Salmo</taxon>
    </lineage>
</organism>
<evidence type="ECO:0000256" key="1">
    <source>
        <dbReference type="SAM" id="MobiDB-lite"/>
    </source>
</evidence>
<gene>
    <name evidence="2" type="primary">saxo3</name>
</gene>
<dbReference type="Ensembl" id="ENSSTUT00000012447.1">
    <property type="protein sequence ID" value="ENSSTUP00000011730.1"/>
    <property type="gene ID" value="ENSSTUG00000005568.1"/>
</dbReference>
<accession>A0A673WIF3</accession>
<proteinExistence type="predicted"/>
<dbReference type="Proteomes" id="UP000472277">
    <property type="component" value="Chromosome 32"/>
</dbReference>
<dbReference type="OMA" id="LTSHTEH"/>
<dbReference type="InterPro" id="IPR053347">
    <property type="entry name" value="Axonemal_MT_stabilizer"/>
</dbReference>
<sequence>MALWKGHRRELGQTSAGVGHMYVQPLPFYVESHKGASLPPLFQRSPLVSTSSHFSVTSRLEHDRKPQTGPLANTRHPRAPPHWNTHFLNELAQQVRRERLSVCVCVGLCFHSKVAPDWLCVCRPPPVPPPPPPQLRDCGTVRLLSQPISEMQDSYRGQSAPQGPLLDHYCTLLALYGQLDPGQTPTVTADPYVSTAHAYYRRFSRSEIAPSSGLEAPSSYLSLNKSSTHSRLPGHKAPPTMSCHPWLPRPSVPLPYGGKHSLYRDSFRVPAPHPAPSGPSPVAIPDWRQAGTETGAGGAKRGLLRDIVEVPKMYLTENRVYGGNRTVLV</sequence>
<feature type="region of interest" description="Disordered" evidence="1">
    <location>
        <begin position="53"/>
        <end position="80"/>
    </location>
</feature>
<reference evidence="2" key="1">
    <citation type="submission" date="2025-08" db="UniProtKB">
        <authorList>
            <consortium name="Ensembl"/>
        </authorList>
    </citation>
    <scope>IDENTIFICATION</scope>
</reference>
<name>A0A673WIF3_SALTR</name>
<evidence type="ECO:0000313" key="2">
    <source>
        <dbReference type="Ensembl" id="ENSSTUP00000011730.1"/>
    </source>
</evidence>
<dbReference type="GeneTree" id="ENSGT00940000178247"/>
<evidence type="ECO:0000313" key="3">
    <source>
        <dbReference type="Proteomes" id="UP000472277"/>
    </source>
</evidence>
<reference evidence="2" key="2">
    <citation type="submission" date="2025-09" db="UniProtKB">
        <authorList>
            <consortium name="Ensembl"/>
        </authorList>
    </citation>
    <scope>IDENTIFICATION</scope>
</reference>
<dbReference type="AlphaFoldDB" id="A0A673WIF3"/>
<dbReference type="PANTHER" id="PTHR37404:SF1">
    <property type="entry name" value="HCG1796489"/>
    <property type="match status" value="1"/>
</dbReference>
<dbReference type="InParanoid" id="A0A673WIF3"/>
<keyword evidence="3" id="KW-1185">Reference proteome</keyword>
<dbReference type="PANTHER" id="PTHR37404">
    <property type="entry name" value="HCG1796489"/>
    <property type="match status" value="1"/>
</dbReference>
<protein>
    <submittedName>
        <fullName evidence="2">Zgc:193811</fullName>
    </submittedName>
</protein>